<dbReference type="AlphaFoldDB" id="A0A1X0QFS0"/>
<feature type="transmembrane region" description="Helical" evidence="1">
    <location>
        <begin position="98"/>
        <end position="115"/>
    </location>
</feature>
<evidence type="ECO:0000313" key="3">
    <source>
        <dbReference type="Proteomes" id="UP000192501"/>
    </source>
</evidence>
<organism evidence="2 3">
    <name type="scientific">Hepatospora eriocheir</name>
    <dbReference type="NCBI Taxonomy" id="1081669"/>
    <lineage>
        <taxon>Eukaryota</taxon>
        <taxon>Fungi</taxon>
        <taxon>Fungi incertae sedis</taxon>
        <taxon>Microsporidia</taxon>
        <taxon>Hepatosporidae</taxon>
        <taxon>Hepatospora</taxon>
    </lineage>
</organism>
<dbReference type="VEuPathDB" id="MicrosporidiaDB:A0H76_2171"/>
<comment type="caution">
    <text evidence="2">The sequence shown here is derived from an EMBL/GenBank/DDBJ whole genome shotgun (WGS) entry which is preliminary data.</text>
</comment>
<keyword evidence="1" id="KW-1133">Transmembrane helix</keyword>
<feature type="transmembrane region" description="Helical" evidence="1">
    <location>
        <begin position="145"/>
        <end position="165"/>
    </location>
</feature>
<feature type="transmembrane region" description="Helical" evidence="1">
    <location>
        <begin position="171"/>
        <end position="192"/>
    </location>
</feature>
<feature type="transmembrane region" description="Helical" evidence="1">
    <location>
        <begin position="58"/>
        <end position="77"/>
    </location>
</feature>
<evidence type="ECO:0000256" key="1">
    <source>
        <dbReference type="SAM" id="Phobius"/>
    </source>
</evidence>
<protein>
    <submittedName>
        <fullName evidence="2">Uncharacterized protein</fullName>
    </submittedName>
</protein>
<dbReference type="EMBL" id="LTAI01000553">
    <property type="protein sequence ID" value="ORD98619.1"/>
    <property type="molecule type" value="Genomic_DNA"/>
</dbReference>
<feature type="transmembrane region" description="Helical" evidence="1">
    <location>
        <begin position="213"/>
        <end position="238"/>
    </location>
</feature>
<proteinExistence type="predicted"/>
<accession>A0A1X0QFS0</accession>
<keyword evidence="1" id="KW-0812">Transmembrane</keyword>
<evidence type="ECO:0000313" key="2">
    <source>
        <dbReference type="EMBL" id="ORD98619.1"/>
    </source>
</evidence>
<dbReference type="VEuPathDB" id="MicrosporidiaDB:HERIO_1487"/>
<name>A0A1X0QFS0_9MICR</name>
<gene>
    <name evidence="2" type="ORF">A0H76_2171</name>
</gene>
<dbReference type="Proteomes" id="UP000192501">
    <property type="component" value="Unassembled WGS sequence"/>
</dbReference>
<keyword evidence="1" id="KW-0472">Membrane</keyword>
<sequence length="261" mass="29357">MKEDSKKEEKKFASFQITEIIKVITLECFVLSTVYALVKTISEASSATTNLPTPNLFSYLNLSAGLAILIFIGFGFYKELQNDEYDIENNKFLKYSEILLTIFLIFYPLSLLQYNRGIKDNVIKSYITGACLFGNILGANSNNKIIEIITPFILCGLNIGFLYYLLGSNDILNLCIQGSTQLIVFILVTIIVKYIKKVNKNESNSIKHQKFLTIFNLTFASLLIASQMLTIGNFIVLIKNGVAILSFETLKALKQINIFSC</sequence>
<reference evidence="2 3" key="1">
    <citation type="journal article" date="2017" name="Environ. Microbiol.">
        <title>Decay of the glycolytic pathway and adaptation to intranuclear parasitism within Enterocytozoonidae microsporidia.</title>
        <authorList>
            <person name="Wiredu Boakye D."/>
            <person name="Jaroenlak P."/>
            <person name="Prachumwat A."/>
            <person name="Williams T.A."/>
            <person name="Bateman K.S."/>
            <person name="Itsathitphaisarn O."/>
            <person name="Sritunyalucksana K."/>
            <person name="Paszkiewicz K.H."/>
            <person name="Moore K.A."/>
            <person name="Stentiford G.D."/>
            <person name="Williams B.A."/>
        </authorList>
    </citation>
    <scope>NUCLEOTIDE SEQUENCE [LARGE SCALE GENOMIC DNA]</scope>
    <source>
        <strain evidence="3">canceri</strain>
    </source>
</reference>